<evidence type="ECO:0000313" key="1">
    <source>
        <dbReference type="EMBL" id="PZP29967.1"/>
    </source>
</evidence>
<reference evidence="1 2" key="1">
    <citation type="submission" date="2017-08" db="EMBL/GenBank/DDBJ databases">
        <title>Infants hospitalized years apart are colonized by the same room-sourced microbial strains.</title>
        <authorList>
            <person name="Brooks B."/>
            <person name="Olm M.R."/>
            <person name="Firek B.A."/>
            <person name="Baker R."/>
            <person name="Thomas B.C."/>
            <person name="Morowitz M.J."/>
            <person name="Banfield J.F."/>
        </authorList>
    </citation>
    <scope>NUCLEOTIDE SEQUENCE [LARGE SCALE GENOMIC DNA]</scope>
    <source>
        <strain evidence="1">S2_012_000_R2_81</strain>
    </source>
</reference>
<dbReference type="AlphaFoldDB" id="A0A2W5DLI1"/>
<dbReference type="Proteomes" id="UP000249633">
    <property type="component" value="Unassembled WGS sequence"/>
</dbReference>
<organism evidence="1 2">
    <name type="scientific">Roseateles depolymerans</name>
    <dbReference type="NCBI Taxonomy" id="76731"/>
    <lineage>
        <taxon>Bacteria</taxon>
        <taxon>Pseudomonadati</taxon>
        <taxon>Pseudomonadota</taxon>
        <taxon>Betaproteobacteria</taxon>
        <taxon>Burkholderiales</taxon>
        <taxon>Sphaerotilaceae</taxon>
        <taxon>Roseateles</taxon>
    </lineage>
</organism>
<sequence>MLLGDLGDPPAHRVAKVLGVSLLTVQPWNRTGNAPRAACLAIFWLTRWSRSQVNCQAVNDASLAVQHSVVLKAELARVQLRLESILALLPVPPGAGGRQERKT</sequence>
<gene>
    <name evidence="1" type="ORF">DI603_16270</name>
</gene>
<proteinExistence type="predicted"/>
<evidence type="ECO:0000313" key="2">
    <source>
        <dbReference type="Proteomes" id="UP000249633"/>
    </source>
</evidence>
<comment type="caution">
    <text evidence="1">The sequence shown here is derived from an EMBL/GenBank/DDBJ whole genome shotgun (WGS) entry which is preliminary data.</text>
</comment>
<protein>
    <submittedName>
        <fullName evidence="1">Uncharacterized protein</fullName>
    </submittedName>
</protein>
<name>A0A2W5DLI1_9BURK</name>
<dbReference type="EMBL" id="QFOD01000016">
    <property type="protein sequence ID" value="PZP29967.1"/>
    <property type="molecule type" value="Genomic_DNA"/>
</dbReference>
<accession>A0A2W5DLI1</accession>